<keyword evidence="2" id="KW-1185">Reference proteome</keyword>
<dbReference type="EMBL" id="QLMC01000017">
    <property type="protein sequence ID" value="RAJ90015.1"/>
    <property type="molecule type" value="Genomic_DNA"/>
</dbReference>
<protein>
    <submittedName>
        <fullName evidence="1">Uncharacterized protein</fullName>
    </submittedName>
</protein>
<reference evidence="1 2" key="1">
    <citation type="submission" date="2018-06" db="EMBL/GenBank/DDBJ databases">
        <title>Genomic Encyclopedia of Archaeal and Bacterial Type Strains, Phase II (KMG-II): from individual species to whole genera.</title>
        <authorList>
            <person name="Goeker M."/>
        </authorList>
    </citation>
    <scope>NUCLEOTIDE SEQUENCE [LARGE SCALE GENOMIC DNA]</scope>
    <source>
        <strain evidence="1 2">DSM 21851</strain>
    </source>
</reference>
<dbReference type="Proteomes" id="UP000248790">
    <property type="component" value="Unassembled WGS sequence"/>
</dbReference>
<dbReference type="OrthoDB" id="966042at2"/>
<proteinExistence type="predicted"/>
<evidence type="ECO:0000313" key="2">
    <source>
        <dbReference type="Proteomes" id="UP000248790"/>
    </source>
</evidence>
<comment type="caution">
    <text evidence="1">The sequence shown here is derived from an EMBL/GenBank/DDBJ whole genome shotgun (WGS) entry which is preliminary data.</text>
</comment>
<dbReference type="RefSeq" id="WP_111631569.1">
    <property type="nucleotide sequence ID" value="NZ_QLMC01000017.1"/>
</dbReference>
<evidence type="ECO:0000313" key="1">
    <source>
        <dbReference type="EMBL" id="RAJ90015.1"/>
    </source>
</evidence>
<dbReference type="AlphaFoldDB" id="A0A327WFN4"/>
<name>A0A327WFN4_LARAB</name>
<accession>A0A327WFN4</accession>
<organism evidence="1 2">
    <name type="scientific">Larkinella arboricola</name>
    <dbReference type="NCBI Taxonomy" id="643671"/>
    <lineage>
        <taxon>Bacteria</taxon>
        <taxon>Pseudomonadati</taxon>
        <taxon>Bacteroidota</taxon>
        <taxon>Cytophagia</taxon>
        <taxon>Cytophagales</taxon>
        <taxon>Spirosomataceae</taxon>
        <taxon>Larkinella</taxon>
    </lineage>
</organism>
<gene>
    <name evidence="1" type="ORF">LX87_05581</name>
</gene>
<sequence>MWLFFSSVSTSGEISTHGFCSPELEDHLEALNHFVASGGSLLSAFLAEKGQRLDLPLEAFDGQPVRQYIRELQEQYRHALSS</sequence>